<sequence length="93" mass="10521">MGFCLNEYFINHPEHILGNLQARVANKGMELTNTPQASLDLKQAISSLISTLPKDIYRYRKTEYPQGLVILDRSHHKFAQYAQICANAKAGIM</sequence>
<protein>
    <submittedName>
        <fullName evidence="1">Uncharacterized protein</fullName>
    </submittedName>
</protein>
<organism evidence="1 2">
    <name type="scientific">Helicobacter suis</name>
    <dbReference type="NCBI Taxonomy" id="104628"/>
    <lineage>
        <taxon>Bacteria</taxon>
        <taxon>Pseudomonadati</taxon>
        <taxon>Campylobacterota</taxon>
        <taxon>Epsilonproteobacteria</taxon>
        <taxon>Campylobacterales</taxon>
        <taxon>Helicobacteraceae</taxon>
        <taxon>Helicobacter</taxon>
    </lineage>
</organism>
<reference evidence="1 2" key="1">
    <citation type="submission" date="2020-04" db="EMBL/GenBank/DDBJ databases">
        <title>Genomic analysis of gastric non-Helicobacter pylori Helicobacters isolated in Japan.</title>
        <authorList>
            <person name="Suzuki M."/>
            <person name="Rimbara E."/>
        </authorList>
    </citation>
    <scope>NUCLEOTIDE SEQUENCE [LARGE SCALE GENOMIC DNA]</scope>
    <source>
        <strain evidence="1 2">NHP19-0020</strain>
    </source>
</reference>
<gene>
    <name evidence="1" type="ORF">NHP190020_04310</name>
</gene>
<dbReference type="RefSeq" id="WP_176486123.1">
    <property type="nucleotide sequence ID" value="NZ_AP023036.1"/>
</dbReference>
<name>A0ABM7KY19_9HELI</name>
<keyword evidence="2" id="KW-1185">Reference proteome</keyword>
<accession>A0ABM7KY19</accession>
<evidence type="ECO:0000313" key="2">
    <source>
        <dbReference type="Proteomes" id="UP000509742"/>
    </source>
</evidence>
<evidence type="ECO:0000313" key="1">
    <source>
        <dbReference type="EMBL" id="BCD45392.1"/>
    </source>
</evidence>
<dbReference type="Proteomes" id="UP000509742">
    <property type="component" value="Chromosome"/>
</dbReference>
<proteinExistence type="predicted"/>
<dbReference type="EMBL" id="AP023036">
    <property type="protein sequence ID" value="BCD45392.1"/>
    <property type="molecule type" value="Genomic_DNA"/>
</dbReference>